<dbReference type="InterPro" id="IPR042246">
    <property type="entry name" value="ZCCHC9"/>
</dbReference>
<dbReference type="Proteomes" id="UP000224006">
    <property type="component" value="Chromosome II"/>
</dbReference>
<dbReference type="PANTHER" id="PTHR46242:SF1">
    <property type="entry name" value="ZINC FINGER CCHC DOMAIN-CONTAINING PROTEIN 9"/>
    <property type="match status" value="1"/>
</dbReference>
<comment type="caution">
    <text evidence="4">The sequence shown here is derived from an EMBL/GenBank/DDBJ whole genome shotgun (WGS) entry which is preliminary data.</text>
</comment>
<evidence type="ECO:0000256" key="1">
    <source>
        <dbReference type="PROSITE-ProRule" id="PRU00047"/>
    </source>
</evidence>
<dbReference type="PANTHER" id="PTHR46242">
    <property type="entry name" value="ZINC FINGER CCHC DOMAIN-CONTAINING PROTEIN 9 ZCCHC9"/>
    <property type="match status" value="1"/>
</dbReference>
<dbReference type="SMART" id="SM00343">
    <property type="entry name" value="ZnF_C2HC"/>
    <property type="match status" value="4"/>
</dbReference>
<keyword evidence="1" id="KW-0479">Metal-binding</keyword>
<evidence type="ECO:0000256" key="2">
    <source>
        <dbReference type="SAM" id="MobiDB-lite"/>
    </source>
</evidence>
<feature type="compositionally biased region" description="Basic and acidic residues" evidence="2">
    <location>
        <begin position="233"/>
        <end position="242"/>
    </location>
</feature>
<dbReference type="Gene3D" id="4.10.60.10">
    <property type="entry name" value="Zinc finger, CCHC-type"/>
    <property type="match status" value="2"/>
</dbReference>
<keyword evidence="1" id="KW-0863">Zinc-finger</keyword>
<accession>A0A2A9MHL6</accession>
<dbReference type="PROSITE" id="PS50158">
    <property type="entry name" value="ZF_CCHC"/>
    <property type="match status" value="3"/>
</dbReference>
<dbReference type="GeneID" id="40308904"/>
<proteinExistence type="predicted"/>
<dbReference type="VEuPathDB" id="ToxoDB:BESB_039230"/>
<protein>
    <submittedName>
        <fullName evidence="4">Zinc knuckle domain-containing protein</fullName>
    </submittedName>
</protein>
<evidence type="ECO:0000313" key="5">
    <source>
        <dbReference type="Proteomes" id="UP000224006"/>
    </source>
</evidence>
<dbReference type="GO" id="GO:0008270">
    <property type="term" value="F:zinc ion binding"/>
    <property type="evidence" value="ECO:0007669"/>
    <property type="project" value="UniProtKB-KW"/>
</dbReference>
<reference evidence="4 5" key="1">
    <citation type="submission" date="2017-09" db="EMBL/GenBank/DDBJ databases">
        <title>Genome sequencing of Besnoitia besnoiti strain Bb-Ger1.</title>
        <authorList>
            <person name="Schares G."/>
            <person name="Venepally P."/>
            <person name="Lorenzi H.A."/>
        </authorList>
    </citation>
    <scope>NUCLEOTIDE SEQUENCE [LARGE SCALE GENOMIC DNA]</scope>
    <source>
        <strain evidence="4 5">Bb-Ger1</strain>
    </source>
</reference>
<keyword evidence="5" id="KW-1185">Reference proteome</keyword>
<feature type="compositionally biased region" description="Low complexity" evidence="2">
    <location>
        <begin position="54"/>
        <end position="65"/>
    </location>
</feature>
<feature type="region of interest" description="Disordered" evidence="2">
    <location>
        <begin position="1"/>
        <end position="169"/>
    </location>
</feature>
<feature type="region of interest" description="Disordered" evidence="2">
    <location>
        <begin position="222"/>
        <end position="265"/>
    </location>
</feature>
<gene>
    <name evidence="4" type="ORF">BESB_039230</name>
</gene>
<dbReference type="STRING" id="94643.A0A2A9MHL6"/>
<dbReference type="RefSeq" id="XP_029221474.1">
    <property type="nucleotide sequence ID" value="XM_029362509.1"/>
</dbReference>
<organism evidence="4 5">
    <name type="scientific">Besnoitia besnoiti</name>
    <name type="common">Apicomplexan protozoan</name>
    <dbReference type="NCBI Taxonomy" id="94643"/>
    <lineage>
        <taxon>Eukaryota</taxon>
        <taxon>Sar</taxon>
        <taxon>Alveolata</taxon>
        <taxon>Apicomplexa</taxon>
        <taxon>Conoidasida</taxon>
        <taxon>Coccidia</taxon>
        <taxon>Eucoccidiorida</taxon>
        <taxon>Eimeriorina</taxon>
        <taxon>Sarcocystidae</taxon>
        <taxon>Besnoitia</taxon>
    </lineage>
</organism>
<evidence type="ECO:0000313" key="4">
    <source>
        <dbReference type="EMBL" id="PFH37465.1"/>
    </source>
</evidence>
<name>A0A2A9MHL6_BESBE</name>
<keyword evidence="1" id="KW-0862">Zinc</keyword>
<dbReference type="EMBL" id="NWUJ01000002">
    <property type="protein sequence ID" value="PFH37465.1"/>
    <property type="molecule type" value="Genomic_DNA"/>
</dbReference>
<dbReference type="GO" id="GO:0003676">
    <property type="term" value="F:nucleic acid binding"/>
    <property type="evidence" value="ECO:0007669"/>
    <property type="project" value="InterPro"/>
</dbReference>
<dbReference type="SUPFAM" id="SSF57756">
    <property type="entry name" value="Retrovirus zinc finger-like domains"/>
    <property type="match status" value="1"/>
</dbReference>
<feature type="compositionally biased region" description="Basic and acidic residues" evidence="2">
    <location>
        <begin position="410"/>
        <end position="424"/>
    </location>
</feature>
<dbReference type="KEGG" id="bbes:BESB_039230"/>
<feature type="compositionally biased region" description="Acidic residues" evidence="2">
    <location>
        <begin position="135"/>
        <end position="148"/>
    </location>
</feature>
<dbReference type="AlphaFoldDB" id="A0A2A9MHL6"/>
<feature type="domain" description="CCHC-type" evidence="3">
    <location>
        <begin position="317"/>
        <end position="332"/>
    </location>
</feature>
<feature type="domain" description="CCHC-type" evidence="3">
    <location>
        <begin position="272"/>
        <end position="286"/>
    </location>
</feature>
<dbReference type="InterPro" id="IPR001878">
    <property type="entry name" value="Znf_CCHC"/>
</dbReference>
<feature type="compositionally biased region" description="Basic and acidic residues" evidence="2">
    <location>
        <begin position="115"/>
        <end position="134"/>
    </location>
</feature>
<feature type="region of interest" description="Disordered" evidence="2">
    <location>
        <begin position="396"/>
        <end position="453"/>
    </location>
</feature>
<dbReference type="Pfam" id="PF00098">
    <property type="entry name" value="zf-CCHC"/>
    <property type="match status" value="1"/>
</dbReference>
<dbReference type="GO" id="GO:0005730">
    <property type="term" value="C:nucleolus"/>
    <property type="evidence" value="ECO:0007669"/>
    <property type="project" value="TreeGrafter"/>
</dbReference>
<feature type="domain" description="CCHC-type" evidence="3">
    <location>
        <begin position="345"/>
        <end position="360"/>
    </location>
</feature>
<dbReference type="InterPro" id="IPR036875">
    <property type="entry name" value="Znf_CCHC_sf"/>
</dbReference>
<feature type="compositionally biased region" description="Basic and acidic residues" evidence="2">
    <location>
        <begin position="432"/>
        <end position="444"/>
    </location>
</feature>
<sequence length="453" mass="49788">MTIYSSHVHRGVDAAVRHKKRRRRDQDAETPTHEACSTADGAETKKMKKQAICSSTGKSGGALAKKSSKKHSRDARAATAEAEEGDTSKDNTRVGSRALNEDASPVCATKARRGQMHESEENCANRDEASLHESEQDDSDAFEAEDADAPLGEEAKDKPFTKRKRKRRECWTIEQVRERMAELVAELEKRDELTKSRLKRIRARLAVLAKAERGEIEVGGQIEKAKKKKKRSADRSEGEGEKRKKPPGGRRDSSKSSRKLTGSQKKKLNKICLRCREKGHVLENCPLATATGPNSASPDAAAKEGEAKARPMMSGVCFNCGATDHTLKNCKKKRKPDGSLPFALCFICGAKGHLSAGCPQSTTGKYPKGGCCRTCGSIYHLQIECPEFQKQQKELADQKKLGGASGGSRSRPDGGKEHSGDRLKPRSFSGNKAERKTPQRTREADPDEYWQNA</sequence>
<evidence type="ECO:0000259" key="3">
    <source>
        <dbReference type="PROSITE" id="PS50158"/>
    </source>
</evidence>
<dbReference type="OrthoDB" id="348935at2759"/>